<comment type="caution">
    <text evidence="1">The sequence shown here is derived from an EMBL/GenBank/DDBJ whole genome shotgun (WGS) entry which is preliminary data.</text>
</comment>
<proteinExistence type="predicted"/>
<evidence type="ECO:0000313" key="1">
    <source>
        <dbReference type="EMBL" id="MPC13256.1"/>
    </source>
</evidence>
<reference evidence="1 2" key="1">
    <citation type="submission" date="2019-05" db="EMBL/GenBank/DDBJ databases">
        <title>Another draft genome of Portunus trituberculatus and its Hox gene families provides insights of decapod evolution.</title>
        <authorList>
            <person name="Jeong J.-H."/>
            <person name="Song I."/>
            <person name="Kim S."/>
            <person name="Choi T."/>
            <person name="Kim D."/>
            <person name="Ryu S."/>
            <person name="Kim W."/>
        </authorList>
    </citation>
    <scope>NUCLEOTIDE SEQUENCE [LARGE SCALE GENOMIC DNA]</scope>
    <source>
        <tissue evidence="1">Muscle</tissue>
    </source>
</reference>
<dbReference type="EMBL" id="VSRR010000268">
    <property type="protein sequence ID" value="MPC13256.1"/>
    <property type="molecule type" value="Genomic_DNA"/>
</dbReference>
<name>A0A5B7CY16_PORTR</name>
<gene>
    <name evidence="1" type="ORF">E2C01_005980</name>
</gene>
<protein>
    <submittedName>
        <fullName evidence="1">Uncharacterized protein</fullName>
    </submittedName>
</protein>
<organism evidence="1 2">
    <name type="scientific">Portunus trituberculatus</name>
    <name type="common">Swimming crab</name>
    <name type="synonym">Neptunus trituberculatus</name>
    <dbReference type="NCBI Taxonomy" id="210409"/>
    <lineage>
        <taxon>Eukaryota</taxon>
        <taxon>Metazoa</taxon>
        <taxon>Ecdysozoa</taxon>
        <taxon>Arthropoda</taxon>
        <taxon>Crustacea</taxon>
        <taxon>Multicrustacea</taxon>
        <taxon>Malacostraca</taxon>
        <taxon>Eumalacostraca</taxon>
        <taxon>Eucarida</taxon>
        <taxon>Decapoda</taxon>
        <taxon>Pleocyemata</taxon>
        <taxon>Brachyura</taxon>
        <taxon>Eubrachyura</taxon>
        <taxon>Portunoidea</taxon>
        <taxon>Portunidae</taxon>
        <taxon>Portuninae</taxon>
        <taxon>Portunus</taxon>
    </lineage>
</organism>
<sequence length="60" mass="6758">MCQCYRQTHLTDHNCGASSFLYSRSQVCFDHSFTDGKSGPMFALPCSVDMFISNKAQQKT</sequence>
<dbReference type="AlphaFoldDB" id="A0A5B7CY16"/>
<dbReference type="Proteomes" id="UP000324222">
    <property type="component" value="Unassembled WGS sequence"/>
</dbReference>
<keyword evidence="2" id="KW-1185">Reference proteome</keyword>
<accession>A0A5B7CY16</accession>
<evidence type="ECO:0000313" key="2">
    <source>
        <dbReference type="Proteomes" id="UP000324222"/>
    </source>
</evidence>